<evidence type="ECO:0000313" key="5">
    <source>
        <dbReference type="EMBL" id="KAF2878066.1"/>
    </source>
</evidence>
<dbReference type="GO" id="GO:0005829">
    <property type="term" value="C:cytosol"/>
    <property type="evidence" value="ECO:0007669"/>
    <property type="project" value="TreeGrafter"/>
</dbReference>
<dbReference type="Gene3D" id="1.20.58.90">
    <property type="match status" value="1"/>
</dbReference>
<feature type="compositionally biased region" description="Basic and acidic residues" evidence="4">
    <location>
        <begin position="96"/>
        <end position="115"/>
    </location>
</feature>
<accession>A0A7C8IHX8</accession>
<feature type="region of interest" description="Disordered" evidence="4">
    <location>
        <begin position="80"/>
        <end position="115"/>
    </location>
</feature>
<protein>
    <recommendedName>
        <fullName evidence="3">Tubulin-specific chaperone A</fullName>
    </recommendedName>
</protein>
<evidence type="ECO:0000256" key="1">
    <source>
        <dbReference type="ARBA" id="ARBA00006806"/>
    </source>
</evidence>
<comment type="similarity">
    <text evidence="1 3">Belongs to the TBCA family.</text>
</comment>
<dbReference type="GO" id="GO:0007021">
    <property type="term" value="P:tubulin complex assembly"/>
    <property type="evidence" value="ECO:0007669"/>
    <property type="project" value="UniProtKB-UniRule"/>
</dbReference>
<comment type="caution">
    <text evidence="5">The sequence shown here is derived from an EMBL/GenBank/DDBJ whole genome shotgun (WGS) entry which is preliminary data.</text>
</comment>
<keyword evidence="2 3" id="KW-0143">Chaperone</keyword>
<keyword evidence="3" id="KW-0963">Cytoplasm</keyword>
<sequence length="115" mass="12980">MAPSQVVIATKSVQRLVKEEASYHKELENQEGRIKKLLANFEGENAEFELRQERQALQETKNVLPTVREKIKAALQKLEDQLESSKEGDGEESTEEITKAKEAIADGKKALREIS</sequence>
<dbReference type="GO" id="GO:0048487">
    <property type="term" value="F:beta-tubulin binding"/>
    <property type="evidence" value="ECO:0007669"/>
    <property type="project" value="InterPro"/>
</dbReference>
<dbReference type="OrthoDB" id="296187at2759"/>
<dbReference type="Proteomes" id="UP000481861">
    <property type="component" value="Unassembled WGS sequence"/>
</dbReference>
<name>A0A7C8IHX8_9PLEO</name>
<evidence type="ECO:0000256" key="4">
    <source>
        <dbReference type="SAM" id="MobiDB-lite"/>
    </source>
</evidence>
<dbReference type="PANTHER" id="PTHR21500">
    <property type="entry name" value="TUBULIN-SPECIFIC CHAPERONE A"/>
    <property type="match status" value="1"/>
</dbReference>
<dbReference type="GO" id="GO:0005874">
    <property type="term" value="C:microtubule"/>
    <property type="evidence" value="ECO:0007669"/>
    <property type="project" value="UniProtKB-KW"/>
</dbReference>
<gene>
    <name evidence="5" type="ORF">BDV95DRAFT_9486</name>
</gene>
<evidence type="ECO:0000313" key="6">
    <source>
        <dbReference type="Proteomes" id="UP000481861"/>
    </source>
</evidence>
<evidence type="ECO:0000256" key="3">
    <source>
        <dbReference type="RuleBase" id="RU364030"/>
    </source>
</evidence>
<dbReference type="InterPro" id="IPR036126">
    <property type="entry name" value="TBCA_sf"/>
</dbReference>
<comment type="subunit">
    <text evidence="3">Supercomplex made of cofactors A to E. Cofactors A and D function by capturing and stabilizing tubulin in a quasi-native conformation. Cofactor E binds to the cofactor D-tubulin complex; interaction with cofactor C then causes the release of tubulin polypeptides that are committed to the native state.</text>
</comment>
<dbReference type="PANTHER" id="PTHR21500:SF0">
    <property type="entry name" value="TUBULIN-SPECIFIC CHAPERONE A"/>
    <property type="match status" value="1"/>
</dbReference>
<evidence type="ECO:0000256" key="2">
    <source>
        <dbReference type="ARBA" id="ARBA00023186"/>
    </source>
</evidence>
<dbReference type="AlphaFoldDB" id="A0A7C8IHX8"/>
<dbReference type="EMBL" id="JAADJZ010000001">
    <property type="protein sequence ID" value="KAF2878066.1"/>
    <property type="molecule type" value="Genomic_DNA"/>
</dbReference>
<dbReference type="SUPFAM" id="SSF46988">
    <property type="entry name" value="Tubulin chaperone cofactor A"/>
    <property type="match status" value="1"/>
</dbReference>
<keyword evidence="6" id="KW-1185">Reference proteome</keyword>
<proteinExistence type="inferred from homology"/>
<dbReference type="GO" id="GO:0007023">
    <property type="term" value="P:post-chaperonin tubulin folding pathway"/>
    <property type="evidence" value="ECO:0007669"/>
    <property type="project" value="UniProtKB-UniRule"/>
</dbReference>
<comment type="subcellular location">
    <subcellularLocation>
        <location evidence="3">Cytoplasm</location>
        <location evidence="3">Cytoskeleton</location>
    </subcellularLocation>
</comment>
<keyword evidence="3" id="KW-0206">Cytoskeleton</keyword>
<organism evidence="5 6">
    <name type="scientific">Massariosphaeria phaeospora</name>
    <dbReference type="NCBI Taxonomy" id="100035"/>
    <lineage>
        <taxon>Eukaryota</taxon>
        <taxon>Fungi</taxon>
        <taxon>Dikarya</taxon>
        <taxon>Ascomycota</taxon>
        <taxon>Pezizomycotina</taxon>
        <taxon>Dothideomycetes</taxon>
        <taxon>Pleosporomycetidae</taxon>
        <taxon>Pleosporales</taxon>
        <taxon>Pleosporales incertae sedis</taxon>
        <taxon>Massariosphaeria</taxon>
    </lineage>
</organism>
<keyword evidence="3" id="KW-0493">Microtubule</keyword>
<dbReference type="Pfam" id="PF02970">
    <property type="entry name" value="TBCA"/>
    <property type="match status" value="1"/>
</dbReference>
<reference evidence="5 6" key="1">
    <citation type="submission" date="2020-01" db="EMBL/GenBank/DDBJ databases">
        <authorList>
            <consortium name="DOE Joint Genome Institute"/>
            <person name="Haridas S."/>
            <person name="Albert R."/>
            <person name="Binder M."/>
            <person name="Bloem J."/>
            <person name="Labutti K."/>
            <person name="Salamov A."/>
            <person name="Andreopoulos B."/>
            <person name="Baker S.E."/>
            <person name="Barry K."/>
            <person name="Bills G."/>
            <person name="Bluhm B.H."/>
            <person name="Cannon C."/>
            <person name="Castanera R."/>
            <person name="Culley D.E."/>
            <person name="Daum C."/>
            <person name="Ezra D."/>
            <person name="Gonzalez J.B."/>
            <person name="Henrissat B."/>
            <person name="Kuo A."/>
            <person name="Liang C."/>
            <person name="Lipzen A."/>
            <person name="Lutzoni F."/>
            <person name="Magnuson J."/>
            <person name="Mondo S."/>
            <person name="Nolan M."/>
            <person name="Ohm R."/>
            <person name="Pangilinan J."/>
            <person name="Park H.-J.H."/>
            <person name="Ramirez L."/>
            <person name="Alfaro M."/>
            <person name="Sun H."/>
            <person name="Tritt A."/>
            <person name="Yoshinaga Y."/>
            <person name="Zwiers L.-H.L."/>
            <person name="Turgeon B.G."/>
            <person name="Goodwin S.B."/>
            <person name="Spatafora J.W."/>
            <person name="Crous P.W."/>
            <person name="Grigoriev I.V."/>
        </authorList>
    </citation>
    <scope>NUCLEOTIDE SEQUENCE [LARGE SCALE GENOMIC DNA]</scope>
    <source>
        <strain evidence="5 6">CBS 611.86</strain>
    </source>
</reference>
<dbReference type="InterPro" id="IPR004226">
    <property type="entry name" value="TBCA"/>
</dbReference>